<dbReference type="PRINTS" id="PR00463">
    <property type="entry name" value="EP450I"/>
</dbReference>
<dbReference type="SUPFAM" id="SSF103473">
    <property type="entry name" value="MFS general substrate transporter"/>
    <property type="match status" value="1"/>
</dbReference>
<dbReference type="InterPro" id="IPR020846">
    <property type="entry name" value="MFS_dom"/>
</dbReference>
<dbReference type="Gene3D" id="1.10.630.10">
    <property type="entry name" value="Cytochrome P450"/>
    <property type="match status" value="1"/>
</dbReference>
<dbReference type="GO" id="GO:0016020">
    <property type="term" value="C:membrane"/>
    <property type="evidence" value="ECO:0007669"/>
    <property type="project" value="UniProtKB-SubCell"/>
</dbReference>
<comment type="subcellular location">
    <subcellularLocation>
        <location evidence="1">Membrane</location>
        <topology evidence="1">Multi-pass membrane protein</topology>
    </subcellularLocation>
</comment>
<comment type="caution">
    <text evidence="5">The sequence shown here is derived from an EMBL/GenBank/DDBJ whole genome shotgun (WGS) entry which is preliminary data.</text>
</comment>
<dbReference type="PRINTS" id="PR00385">
    <property type="entry name" value="P450"/>
</dbReference>
<keyword evidence="3" id="KW-0408">Iron</keyword>
<dbReference type="InterPro" id="IPR036259">
    <property type="entry name" value="MFS_trans_sf"/>
</dbReference>
<keyword evidence="6" id="KW-1185">Reference proteome</keyword>
<dbReference type="PANTHER" id="PTHR24305:SF166">
    <property type="entry name" value="CYTOCHROME P450 12A4, MITOCHONDRIAL-RELATED"/>
    <property type="match status" value="1"/>
</dbReference>
<protein>
    <recommendedName>
        <fullName evidence="4">Major facilitator superfamily (MFS) profile domain-containing protein</fullName>
    </recommendedName>
</protein>
<evidence type="ECO:0000256" key="3">
    <source>
        <dbReference type="PIRSR" id="PIRSR602401-1"/>
    </source>
</evidence>
<dbReference type="InterPro" id="IPR036396">
    <property type="entry name" value="Cyt_P450_sf"/>
</dbReference>
<dbReference type="GO" id="GO:0020037">
    <property type="term" value="F:heme binding"/>
    <property type="evidence" value="ECO:0007669"/>
    <property type="project" value="InterPro"/>
</dbReference>
<dbReference type="GO" id="GO:0016705">
    <property type="term" value="F:oxidoreductase activity, acting on paired donors, with incorporation or reduction of molecular oxygen"/>
    <property type="evidence" value="ECO:0007669"/>
    <property type="project" value="InterPro"/>
</dbReference>
<dbReference type="GO" id="GO:0022857">
    <property type="term" value="F:transmembrane transporter activity"/>
    <property type="evidence" value="ECO:0007669"/>
    <property type="project" value="InterPro"/>
</dbReference>
<evidence type="ECO:0000313" key="6">
    <source>
        <dbReference type="Proteomes" id="UP000033647"/>
    </source>
</evidence>
<dbReference type="InterPro" id="IPR001128">
    <property type="entry name" value="Cyt_P450"/>
</dbReference>
<comment type="similarity">
    <text evidence="2">Belongs to the cytochrome P450 family.</text>
</comment>
<dbReference type="Pfam" id="PF00067">
    <property type="entry name" value="p450"/>
    <property type="match status" value="1"/>
</dbReference>
<dbReference type="OrthoDB" id="1470350at2759"/>
<keyword evidence="3" id="KW-0479">Metal-binding</keyword>
<dbReference type="PROSITE" id="PS50850">
    <property type="entry name" value="MFS"/>
    <property type="match status" value="1"/>
</dbReference>
<feature type="binding site" description="axial binding residue" evidence="3">
    <location>
        <position position="269"/>
    </location>
    <ligand>
        <name>heme</name>
        <dbReference type="ChEBI" id="CHEBI:30413"/>
    </ligand>
    <ligandPart>
        <name>Fe</name>
        <dbReference type="ChEBI" id="CHEBI:18248"/>
    </ligandPart>
</feature>
<dbReference type="InterPro" id="IPR050121">
    <property type="entry name" value="Cytochrome_P450_monoxygenase"/>
</dbReference>
<dbReference type="AlphaFoldDB" id="A0A0F4GUG3"/>
<evidence type="ECO:0000259" key="4">
    <source>
        <dbReference type="PROSITE" id="PS50850"/>
    </source>
</evidence>
<keyword evidence="3" id="KW-0349">Heme</keyword>
<dbReference type="Proteomes" id="UP000033647">
    <property type="component" value="Unassembled WGS sequence"/>
</dbReference>
<dbReference type="STRING" id="1047168.A0A0F4GUG3"/>
<evidence type="ECO:0000256" key="2">
    <source>
        <dbReference type="ARBA" id="ARBA00010617"/>
    </source>
</evidence>
<evidence type="ECO:0000256" key="1">
    <source>
        <dbReference type="ARBA" id="ARBA00004141"/>
    </source>
</evidence>
<comment type="cofactor">
    <cofactor evidence="3">
        <name>heme</name>
        <dbReference type="ChEBI" id="CHEBI:30413"/>
    </cofactor>
</comment>
<gene>
    <name evidence="5" type="ORF">TI39_contig308g00010</name>
</gene>
<dbReference type="GO" id="GO:0004497">
    <property type="term" value="F:monooxygenase activity"/>
    <property type="evidence" value="ECO:0007669"/>
    <property type="project" value="InterPro"/>
</dbReference>
<dbReference type="GO" id="GO:0005506">
    <property type="term" value="F:iron ion binding"/>
    <property type="evidence" value="ECO:0007669"/>
    <property type="project" value="InterPro"/>
</dbReference>
<dbReference type="Gene3D" id="1.20.1720.10">
    <property type="entry name" value="Multidrug resistance protein D"/>
    <property type="match status" value="1"/>
</dbReference>
<dbReference type="PANTHER" id="PTHR24305">
    <property type="entry name" value="CYTOCHROME P450"/>
    <property type="match status" value="1"/>
</dbReference>
<evidence type="ECO:0000313" key="5">
    <source>
        <dbReference type="EMBL" id="KJY00879.1"/>
    </source>
</evidence>
<reference evidence="5 6" key="1">
    <citation type="submission" date="2015-03" db="EMBL/GenBank/DDBJ databases">
        <title>RNA-seq based gene annotation and comparative genomics of four Zymoseptoria species reveal species-specific pathogenicity related genes and transposable element activity.</title>
        <authorList>
            <person name="Grandaubert J."/>
            <person name="Bhattacharyya A."/>
            <person name="Stukenbrock E.H."/>
        </authorList>
    </citation>
    <scope>NUCLEOTIDE SEQUENCE [LARGE SCALE GENOMIC DNA]</scope>
    <source>
        <strain evidence="5 6">Zb18110</strain>
    </source>
</reference>
<feature type="domain" description="Major facilitator superfamily (MFS) profile" evidence="4">
    <location>
        <begin position="361"/>
        <end position="429"/>
    </location>
</feature>
<dbReference type="InterPro" id="IPR002401">
    <property type="entry name" value="Cyt_P450_E_grp-I"/>
</dbReference>
<organism evidence="5 6">
    <name type="scientific">Zymoseptoria brevis</name>
    <dbReference type="NCBI Taxonomy" id="1047168"/>
    <lineage>
        <taxon>Eukaryota</taxon>
        <taxon>Fungi</taxon>
        <taxon>Dikarya</taxon>
        <taxon>Ascomycota</taxon>
        <taxon>Pezizomycotina</taxon>
        <taxon>Dothideomycetes</taxon>
        <taxon>Dothideomycetidae</taxon>
        <taxon>Mycosphaerellales</taxon>
        <taxon>Mycosphaerellaceae</taxon>
        <taxon>Zymoseptoria</taxon>
    </lineage>
</organism>
<dbReference type="EMBL" id="LAFY01000300">
    <property type="protein sequence ID" value="KJY00879.1"/>
    <property type="molecule type" value="Genomic_DNA"/>
</dbReference>
<proteinExistence type="inferred from homology"/>
<dbReference type="SUPFAM" id="SSF48264">
    <property type="entry name" value="Cytochrome P450"/>
    <property type="match status" value="1"/>
</dbReference>
<name>A0A0F4GUG3_9PEZI</name>
<accession>A0A0F4GUG3</accession>
<sequence>MLDAIGIAMLGTDLNTLRKKNRMMELYEAVTSAEPSVQAVFMATALLPSWISKRLPGSAARRLTVAGSELRKECMKQVKQARITARELDGDAFLLDLVKSAEFTDDQLVDQLLLIIGAGYEPTSAAFSWTVWLLATHPAWQKQLREEIQAKFSASHFRNEEEGGIIPEDLENLPILHAVCNEALRFMPTTPITTRVSSEDSVILGHHIPKNTRIYIVPYACNRSTAFYGPTADVFDPGRWIDANGKSNNNGGADSNYAFMTFLHGPRKCIGDGYAKIALRVFVAAFVGAFRFEIADSTEVPIPGGMLVTKPVNGLQLKLQSSNWKRTGRIIQPNIAEDEFKLWESDPKNPQNWPSPRKWTTVVVVGWLQFLSPLASVMLAPSLPQIAKDLHITSSSLLTFTMSIYLLGSAGSAMLAAPLSEVFGYGRRI</sequence>